<gene>
    <name evidence="3" type="ORF">EOK75_11790</name>
</gene>
<sequence>MATLSIPDMSCGHCKSAVEAAILKLDPNASVVVDLDNRRAEITSTEPVQALINALDAVGFPAEPA</sequence>
<evidence type="ECO:0000313" key="4">
    <source>
        <dbReference type="Proteomes" id="UP000298631"/>
    </source>
</evidence>
<dbReference type="GO" id="GO:0046872">
    <property type="term" value="F:metal ion binding"/>
    <property type="evidence" value="ECO:0007669"/>
    <property type="project" value="UniProtKB-KW"/>
</dbReference>
<dbReference type="InterPro" id="IPR017969">
    <property type="entry name" value="Heavy-metal-associated_CS"/>
</dbReference>
<keyword evidence="4" id="KW-1185">Reference proteome</keyword>
<evidence type="ECO:0000313" key="3">
    <source>
        <dbReference type="EMBL" id="QCO56351.1"/>
    </source>
</evidence>
<dbReference type="SUPFAM" id="SSF55008">
    <property type="entry name" value="HMA, heavy metal-associated domain"/>
    <property type="match status" value="1"/>
</dbReference>
<dbReference type="Gene3D" id="3.30.70.100">
    <property type="match status" value="1"/>
</dbReference>
<proteinExistence type="predicted"/>
<keyword evidence="1" id="KW-0479">Metal-binding</keyword>
<dbReference type="InterPro" id="IPR006121">
    <property type="entry name" value="HMA_dom"/>
</dbReference>
<dbReference type="InterPro" id="IPR036163">
    <property type="entry name" value="HMA_dom_sf"/>
</dbReference>
<dbReference type="PROSITE" id="PS01047">
    <property type="entry name" value="HMA_1"/>
    <property type="match status" value="1"/>
</dbReference>
<dbReference type="PROSITE" id="PS50846">
    <property type="entry name" value="HMA_2"/>
    <property type="match status" value="1"/>
</dbReference>
<dbReference type="Pfam" id="PF00403">
    <property type="entry name" value="HMA"/>
    <property type="match status" value="1"/>
</dbReference>
<dbReference type="Proteomes" id="UP000298631">
    <property type="component" value="Chromosome"/>
</dbReference>
<evidence type="ECO:0000259" key="2">
    <source>
        <dbReference type="PROSITE" id="PS50846"/>
    </source>
</evidence>
<dbReference type="AlphaFoldDB" id="A0A4P8EGS0"/>
<reference evidence="3 4" key="1">
    <citation type="submission" date="2019-05" db="EMBL/GenBank/DDBJ databases">
        <title>Pseudorhodobacter turbinis sp. nov., isolated from the gut of the Korean turban shell.</title>
        <authorList>
            <person name="Jeong Y.-S."/>
            <person name="Kang W.-R."/>
            <person name="Bae J.-W."/>
        </authorList>
    </citation>
    <scope>NUCLEOTIDE SEQUENCE [LARGE SCALE GENOMIC DNA]</scope>
    <source>
        <strain evidence="3 4">S12M18</strain>
    </source>
</reference>
<dbReference type="RefSeq" id="WP_137194134.1">
    <property type="nucleotide sequence ID" value="NZ_CP039964.1"/>
</dbReference>
<organism evidence="3 4">
    <name type="scientific">Pseudorhodobacter turbinis</name>
    <dbReference type="NCBI Taxonomy" id="2500533"/>
    <lineage>
        <taxon>Bacteria</taxon>
        <taxon>Pseudomonadati</taxon>
        <taxon>Pseudomonadota</taxon>
        <taxon>Alphaproteobacteria</taxon>
        <taxon>Rhodobacterales</taxon>
        <taxon>Paracoccaceae</taxon>
        <taxon>Pseudorhodobacter</taxon>
    </lineage>
</organism>
<accession>A0A4P8EGS0</accession>
<feature type="domain" description="HMA" evidence="2">
    <location>
        <begin position="1"/>
        <end position="63"/>
    </location>
</feature>
<dbReference type="EMBL" id="CP039964">
    <property type="protein sequence ID" value="QCO56351.1"/>
    <property type="molecule type" value="Genomic_DNA"/>
</dbReference>
<protein>
    <submittedName>
        <fullName evidence="3">Heavy-metal-associated domain-containing protein</fullName>
    </submittedName>
</protein>
<dbReference type="OrthoDB" id="9801832at2"/>
<evidence type="ECO:0000256" key="1">
    <source>
        <dbReference type="ARBA" id="ARBA00022723"/>
    </source>
</evidence>
<name>A0A4P8EGS0_9RHOB</name>
<dbReference type="CDD" id="cd00371">
    <property type="entry name" value="HMA"/>
    <property type="match status" value="1"/>
</dbReference>
<dbReference type="KEGG" id="pseb:EOK75_11790"/>